<organism evidence="1 2">
    <name type="scientific">Lymnaea stagnalis</name>
    <name type="common">Great pond snail</name>
    <name type="synonym">Helix stagnalis</name>
    <dbReference type="NCBI Taxonomy" id="6523"/>
    <lineage>
        <taxon>Eukaryota</taxon>
        <taxon>Metazoa</taxon>
        <taxon>Spiralia</taxon>
        <taxon>Lophotrochozoa</taxon>
        <taxon>Mollusca</taxon>
        <taxon>Gastropoda</taxon>
        <taxon>Heterobranchia</taxon>
        <taxon>Euthyneura</taxon>
        <taxon>Panpulmonata</taxon>
        <taxon>Hygrophila</taxon>
        <taxon>Lymnaeoidea</taxon>
        <taxon>Lymnaeidae</taxon>
        <taxon>Lymnaea</taxon>
    </lineage>
</organism>
<sequence>MVKAESSCIMLEREQQQQWYKKCFDEISNQVVQVLLAHKLIQEEAVLTSQVYV</sequence>
<accession>A0AAV2H9U7</accession>
<reference evidence="1 2" key="1">
    <citation type="submission" date="2024-04" db="EMBL/GenBank/DDBJ databases">
        <authorList>
            <consortium name="Genoscope - CEA"/>
            <person name="William W."/>
        </authorList>
    </citation>
    <scope>NUCLEOTIDE SEQUENCE [LARGE SCALE GENOMIC DNA]</scope>
</reference>
<gene>
    <name evidence="1" type="ORF">GSLYS_00004555001</name>
</gene>
<evidence type="ECO:0000313" key="2">
    <source>
        <dbReference type="Proteomes" id="UP001497497"/>
    </source>
</evidence>
<name>A0AAV2H9U7_LYMST</name>
<keyword evidence="2" id="KW-1185">Reference proteome</keyword>
<protein>
    <submittedName>
        <fullName evidence="1">Uncharacterized protein</fullName>
    </submittedName>
</protein>
<proteinExistence type="predicted"/>
<dbReference type="EMBL" id="CAXITT010000069">
    <property type="protein sequence ID" value="CAL1530422.1"/>
    <property type="molecule type" value="Genomic_DNA"/>
</dbReference>
<comment type="caution">
    <text evidence="1">The sequence shown here is derived from an EMBL/GenBank/DDBJ whole genome shotgun (WGS) entry which is preliminary data.</text>
</comment>
<evidence type="ECO:0000313" key="1">
    <source>
        <dbReference type="EMBL" id="CAL1530422.1"/>
    </source>
</evidence>
<dbReference type="Proteomes" id="UP001497497">
    <property type="component" value="Unassembled WGS sequence"/>
</dbReference>
<dbReference type="AlphaFoldDB" id="A0AAV2H9U7"/>